<dbReference type="Proteomes" id="UP000242942">
    <property type="component" value="Unassembled WGS sequence"/>
</dbReference>
<feature type="transmembrane region" description="Helical" evidence="1">
    <location>
        <begin position="262"/>
        <end position="286"/>
    </location>
</feature>
<dbReference type="AlphaFoldDB" id="A0A1D3JG18"/>
<keyword evidence="3" id="KW-1185">Reference proteome</keyword>
<dbReference type="InterPro" id="IPR008780">
    <property type="entry name" value="Plasmodium_Vir"/>
</dbReference>
<dbReference type="EMBL" id="FLRI01000585">
    <property type="protein sequence ID" value="SBT84893.1"/>
    <property type="molecule type" value="Genomic_DNA"/>
</dbReference>
<evidence type="ECO:0000313" key="3">
    <source>
        <dbReference type="Proteomes" id="UP000242942"/>
    </source>
</evidence>
<dbReference type="OrthoDB" id="384321at2759"/>
<evidence type="ECO:0000313" key="2">
    <source>
        <dbReference type="EMBL" id="SBT84893.1"/>
    </source>
</evidence>
<keyword evidence="1" id="KW-0472">Membrane</keyword>
<sequence length="334" mass="39305">MDQCKDVLFSLNSYIEYDKFYKNRLQRENDICDRLDIELSTYSNFKNFCYKIATNLIDVSISINKSHENKVKCEYINYWLYDEFIRNNLYDKEYENNISSSKVIKKIPELWSVNNIFQNCDFHDYNVSISDFRKIKYLYDYSKNFYTINAKRTLPIIECKTQYCSYIKKIEKIYDDIEPTCSNQEDAKICTIFNEIKNDNKNPKELIKNLKCTESYIDNTLVEDEIISYLSFSTLSQRPNGFDLDEGLSETTPSYTGLKVGFSIFGILLICSFLLHKFTPIGNILLSLIKSEIRIRCGKNGGEFPKISEYISESEDDKSHKNRLSVLYHNIKNP</sequence>
<name>A0A1D3JG18_PLAOA</name>
<accession>A0A1D3JG18</accession>
<dbReference type="VEuPathDB" id="PlasmoDB:POWCR01_000150400"/>
<dbReference type="VEuPathDB" id="PlasmoDB:PocGH01_00237200"/>
<keyword evidence="1" id="KW-1133">Transmembrane helix</keyword>
<reference evidence="2 3" key="1">
    <citation type="submission" date="2016-06" db="EMBL/GenBank/DDBJ databases">
        <authorList>
            <consortium name="Pathogen Informatics"/>
        </authorList>
    </citation>
    <scope>NUCLEOTIDE SEQUENCE [LARGE SCALE GENOMIC DNA]</scope>
    <source>
        <strain evidence="2">PocGH01</strain>
    </source>
</reference>
<dbReference type="Pfam" id="PF05795">
    <property type="entry name" value="Plasmodium_Vir"/>
    <property type="match status" value="1"/>
</dbReference>
<proteinExistence type="predicted"/>
<keyword evidence="1" id="KW-0812">Transmembrane</keyword>
<organism evidence="2 3">
    <name type="scientific">Plasmodium ovale</name>
    <name type="common">malaria parasite P. ovale</name>
    <dbReference type="NCBI Taxonomy" id="36330"/>
    <lineage>
        <taxon>Eukaryota</taxon>
        <taxon>Sar</taxon>
        <taxon>Alveolata</taxon>
        <taxon>Apicomplexa</taxon>
        <taxon>Aconoidasida</taxon>
        <taxon>Haemosporida</taxon>
        <taxon>Plasmodiidae</taxon>
        <taxon>Plasmodium</taxon>
        <taxon>Plasmodium (Plasmodium)</taxon>
    </lineage>
</organism>
<evidence type="ECO:0000256" key="1">
    <source>
        <dbReference type="SAM" id="Phobius"/>
    </source>
</evidence>
<protein>
    <submittedName>
        <fullName evidence="2">PIR protein</fullName>
    </submittedName>
</protein>
<gene>
    <name evidence="2" type="primary">PocGH01_00237200</name>
    <name evidence="2" type="ORF">POCGH01_00237200</name>
</gene>